<accession>A0A5C2RV47</accession>
<feature type="compositionally biased region" description="Low complexity" evidence="1">
    <location>
        <begin position="2384"/>
        <end position="2439"/>
    </location>
</feature>
<evidence type="ECO:0000313" key="4">
    <source>
        <dbReference type="Proteomes" id="UP000313359"/>
    </source>
</evidence>
<dbReference type="GO" id="GO:0000329">
    <property type="term" value="C:fungal-type vacuole membrane"/>
    <property type="evidence" value="ECO:0007669"/>
    <property type="project" value="InterPro"/>
</dbReference>
<keyword evidence="2" id="KW-0812">Transmembrane</keyword>
<dbReference type="PANTHER" id="PTHR35895">
    <property type="entry name" value="CHROMOSOME 16, WHOLE GENOME SHOTGUN SEQUENCE"/>
    <property type="match status" value="1"/>
</dbReference>
<proteinExistence type="predicted"/>
<dbReference type="Pfam" id="PF12505">
    <property type="entry name" value="DUF3712"/>
    <property type="match status" value="6"/>
</dbReference>
<dbReference type="OrthoDB" id="10039566at2759"/>
<dbReference type="InterPro" id="IPR046368">
    <property type="entry name" value="Tag1"/>
</dbReference>
<sequence length="2439" mass="256453">MEESRRQGAYPAYANPFASPEDDAAFARTTPAGVHPYASSSGAVNVPLPPSAPGSQVGHGAAATGSAEDIQPEDVPRVQPPPKPRLWKRKWFIITNIVVSLLGIAILFILLYPVVHAIAQHIVNVSVLNVDQAQITNPTNTSFDLKMDAWVSHAGIFSATIKFNEPLQVAWVNASGDQVTLGSFSLDPLKVKSKRAYINQTVPFTIADEAAFSAFTSAMITQPNFTWHLTSDKLDVRALAFPTAHGLHFKKDVTLSGMNNFDGHVSLVDFKLPRDDPAGGIVFSATTGLDNPSAFNVNLGTVVFDLSYKGLYLGTGSGANTVIKPGSNAVTLDGTLVPQTGTDALAKTSELFTNYLNGVQTDVVATGKSSIQADGRAVSWLSAGLTALELHVPFVAPGGAISPIKAITIGDMSLDFSTHAPWAPVSNSRTVRAAMELPFGFGLEIGEISNSFNITTGEGVVAGLGTPPSASTSEIRVINETFTQGTINITIEDTALDVPDPNHPVFSVFNRNLTDREVMPFQLEGHARAVANMSIGQITLDPIKFNVPSSLDGLRGLDGYVTIEKVDVLGGSEEAISLGIDVDIFNPSNLKLYTGDMTLQLFRGDALLGTTLLPNLTLSMGNNSVAAQGNFTPNGTPLGLQTLNDFVGGTDVQVAVAGYGESTEVLSLLFAFESLNITADLPGLKSKLLNSASLEVLPTTGHANDTAHAVVSLANPFTSDLVITKVESNVTFHGITLGTIDMPSVTFASKGNASTDSPNLDLELNMDPEALFSVTRVLAEEAGLDTDQLDVIVALGGYKYLNGVGGLKGKREDVAKRDNLFTGFDLPSYVDKAFTKLTSDVELTAGVNIGEYATTLSYTQPDVEIKTDKSLNLLLPILAQPIVQKIVDGSVLGIETVLIKDIKEDSFGTSLKGSIKNAGPFDAKISFPAGLSIEWNGASIGSIDMPTIDVVGDVGADFEVDATFKVASVDHLAEFTKTMLTEESFDWVISGTNLSVAAIGISVPEIALSNKNVTLKGMNSLKGGVKIETFDLPSNDPDGGIHLTLQTNVTNPSQVGVELTSIGFQNFFQNVNIGPASATETFSLSPQSTIPLALTGRLVPQKEQSGLDAVSAMFNAFIHGKDSNIVVQGDSAGPTDVTWLNEGIKALKVETVLPNRGVLQIIKSVNLNELDLRFTESTAFDPSMGSDDTTAAFTLPFDFPVDIVALEQNITVGTGGTDFAELVIPKGPSTTEVEQRIIHLNFSKVPFGVFDGGHGTFEQFLSDTATSKSETMTLKGAANTDAQTAVGLLSLTDIEFDVETTIAGLQGLNTEPALVTGLDVNHGFASYLLIKVNSSLFNPSNITLGAGDISFGLQFGGDTIGAADLSNLVIVPGNQTYAIDVHYQPEGGALASGQKMLENYLQGVESDTTIQGSTDSTPIESLQLAMSHMRLTPVKIPALHQNLITSASLVFPTDIAKTGIASTTFVLSNPFTASINLLEVNAVATFGNLSLGSIDHVDRSSSPIHADGHSNITSPTLPFKFNLDPVMIIELLFTGAKNNGVDLGPLPEVFQVVLADPDAKTSINASIDTGKPPCDSGKQFDVNDAILNSLKNLEVTLGIDSSVKIDDFATDLSFKQNNVDAITDETALYLISVVAPPIVQQLVDQSELKFSAANISNISDDGFDLALKGSLTGTGPFDAQIAFVEPVTVTWQGHDIAKIALPAVCAAANDGVPDYETSARLTITDNDQFTEFATFLLHNEDFTWTISTDALRVTALGTIFDGVKLSKDISFKAFNNLPGVTISNFKLPSDDPAGGIHIETDSLIPSPAQLGIDLGTVTFESSFKGTTIGPLTGNNLLLAPETTNSLHLSGRITPKSGNDLDVMGELFTNYLHAENQTLSVQGESVQPSGSGSPVGWLSTAFKTLTLTVTLPGQKFDIIQSIEMSDLELVMTEQSQAFAPDASSKHIFTQYKNPFGFSLQVVKSGEDITLAAQGTDVAQLKLPQVDAVGGVSTGNVADLVLSFEHQTLQSVNNGAFAVFFAAVTDTSGIEFDLKGSADVVARTTIGDVPISAIPFDVTTSLKGINSFNKEASLSNVSITGSGHDDHGAYIKSPLTTTLQNPSNISLQTVDVALPVYYKDVMLGRAVIDPLNLVPGENTMPTEFHYQPNDANDTTAQAFLTEFLQTGDGIALTIKGDGDSSPFASLVPALEGVGISTSLKGLNVPPIVTHINAFITLDTLIDNYITINFDIANPLDTDMEITFTQVDSGVDGDTYAHFDQAFDSFVIPAHSTANSGTVKNVLLVKGALASLGIIPLGKLDVFSTATVKIGEYTIPWLHLTTLDVPTTYSLSLSISAMKQAAASISASKAGITLSSSGASSVPSASPSGSIGDASLTTAAAGSDKPSATAQSSEAESHAASSDAPTSSTSATSDDASQPSAKAAKQPASSAVSSADPAESSA</sequence>
<name>A0A5C2RV47_9APHY</name>
<dbReference type="EMBL" id="ML122304">
    <property type="protein sequence ID" value="RPD54550.1"/>
    <property type="molecule type" value="Genomic_DNA"/>
</dbReference>
<evidence type="ECO:0000256" key="2">
    <source>
        <dbReference type="SAM" id="Phobius"/>
    </source>
</evidence>
<reference evidence="3" key="1">
    <citation type="journal article" date="2018" name="Genome Biol. Evol.">
        <title>Genomics and development of Lentinus tigrinus, a white-rot wood-decaying mushroom with dimorphic fruiting bodies.</title>
        <authorList>
            <person name="Wu B."/>
            <person name="Xu Z."/>
            <person name="Knudson A."/>
            <person name="Carlson A."/>
            <person name="Chen N."/>
            <person name="Kovaka S."/>
            <person name="LaButti K."/>
            <person name="Lipzen A."/>
            <person name="Pennachio C."/>
            <person name="Riley R."/>
            <person name="Schakwitz W."/>
            <person name="Umezawa K."/>
            <person name="Ohm R.A."/>
            <person name="Grigoriev I.V."/>
            <person name="Nagy L.G."/>
            <person name="Gibbons J."/>
            <person name="Hibbett D."/>
        </authorList>
    </citation>
    <scope>NUCLEOTIDE SEQUENCE [LARGE SCALE GENOMIC DNA]</scope>
    <source>
        <strain evidence="3">ALCF2SS1-6</strain>
    </source>
</reference>
<gene>
    <name evidence="3" type="ORF">L227DRAFT_344749</name>
</gene>
<keyword evidence="4" id="KW-1185">Reference proteome</keyword>
<keyword evidence="2" id="KW-0472">Membrane</keyword>
<feature type="region of interest" description="Disordered" evidence="1">
    <location>
        <begin position="45"/>
        <end position="81"/>
    </location>
</feature>
<dbReference type="InterPro" id="IPR022185">
    <property type="entry name" value="DUF3712"/>
</dbReference>
<dbReference type="PANTHER" id="PTHR35895:SF1">
    <property type="entry name" value="LIPID-BINDING SERUM GLYCOPROTEIN C-TERMINAL DOMAIN-CONTAINING PROTEIN"/>
    <property type="match status" value="1"/>
</dbReference>
<keyword evidence="2" id="KW-1133">Transmembrane helix</keyword>
<evidence type="ECO:0000256" key="1">
    <source>
        <dbReference type="SAM" id="MobiDB-lite"/>
    </source>
</evidence>
<evidence type="ECO:0008006" key="5">
    <source>
        <dbReference type="Google" id="ProtNLM"/>
    </source>
</evidence>
<dbReference type="Proteomes" id="UP000313359">
    <property type="component" value="Unassembled WGS sequence"/>
</dbReference>
<organism evidence="3 4">
    <name type="scientific">Lentinus tigrinus ALCF2SS1-6</name>
    <dbReference type="NCBI Taxonomy" id="1328759"/>
    <lineage>
        <taxon>Eukaryota</taxon>
        <taxon>Fungi</taxon>
        <taxon>Dikarya</taxon>
        <taxon>Basidiomycota</taxon>
        <taxon>Agaricomycotina</taxon>
        <taxon>Agaricomycetes</taxon>
        <taxon>Polyporales</taxon>
        <taxon>Polyporaceae</taxon>
        <taxon>Lentinus</taxon>
    </lineage>
</organism>
<feature type="region of interest" description="Disordered" evidence="1">
    <location>
        <begin position="1"/>
        <end position="31"/>
    </location>
</feature>
<feature type="transmembrane region" description="Helical" evidence="2">
    <location>
        <begin position="91"/>
        <end position="115"/>
    </location>
</feature>
<feature type="compositionally biased region" description="Low complexity" evidence="1">
    <location>
        <begin position="2355"/>
        <end position="2367"/>
    </location>
</feature>
<feature type="region of interest" description="Disordered" evidence="1">
    <location>
        <begin position="2355"/>
        <end position="2439"/>
    </location>
</feature>
<dbReference type="STRING" id="1328759.A0A5C2RV47"/>
<protein>
    <recommendedName>
        <fullName evidence="5">Pre-rRNA processing protein</fullName>
    </recommendedName>
</protein>
<evidence type="ECO:0000313" key="3">
    <source>
        <dbReference type="EMBL" id="RPD54550.1"/>
    </source>
</evidence>